<dbReference type="PROSITE" id="PS51751">
    <property type="entry name" value="EXPERA"/>
    <property type="match status" value="1"/>
</dbReference>
<dbReference type="GeneID" id="39595203"/>
<feature type="transmembrane region" description="Helical" evidence="7">
    <location>
        <begin position="139"/>
        <end position="157"/>
    </location>
</feature>
<dbReference type="InterPro" id="IPR051987">
    <property type="entry name" value="Sigma-2_receptor-like"/>
</dbReference>
<name>A0A443HI57_BYSSP</name>
<gene>
    <name evidence="9" type="ORF">C8Q69DRAFT_186141</name>
</gene>
<comment type="subcellular location">
    <subcellularLocation>
        <location evidence="1">Endoplasmic reticulum membrane</location>
        <topology evidence="1">Multi-pass membrane protein</topology>
    </subcellularLocation>
</comment>
<evidence type="ECO:0000256" key="4">
    <source>
        <dbReference type="ARBA" id="ARBA00022824"/>
    </source>
</evidence>
<organism evidence="9 10">
    <name type="scientific">Byssochlamys spectabilis</name>
    <name type="common">Paecilomyces variotii</name>
    <dbReference type="NCBI Taxonomy" id="264951"/>
    <lineage>
        <taxon>Eukaryota</taxon>
        <taxon>Fungi</taxon>
        <taxon>Dikarya</taxon>
        <taxon>Ascomycota</taxon>
        <taxon>Pezizomycotina</taxon>
        <taxon>Eurotiomycetes</taxon>
        <taxon>Eurotiomycetidae</taxon>
        <taxon>Eurotiales</taxon>
        <taxon>Thermoascaceae</taxon>
        <taxon>Paecilomyces</taxon>
    </lineage>
</organism>
<dbReference type="Proteomes" id="UP000283841">
    <property type="component" value="Unassembled WGS sequence"/>
</dbReference>
<accession>A0A443HI57</accession>
<protein>
    <recommendedName>
        <fullName evidence="7">Efficient mitochondria targeting-associated protein 19</fullName>
    </recommendedName>
</protein>
<dbReference type="PIRSF" id="PIRSF031032">
    <property type="entry name" value="TMP_97_prd"/>
    <property type="match status" value="1"/>
</dbReference>
<evidence type="ECO:0000313" key="9">
    <source>
        <dbReference type="EMBL" id="RWQ91484.1"/>
    </source>
</evidence>
<keyword evidence="3 7" id="KW-0812">Transmembrane</keyword>
<keyword evidence="4 7" id="KW-0256">Endoplasmic reticulum</keyword>
<reference evidence="9 10" key="1">
    <citation type="journal article" date="2018" name="Front. Microbiol.">
        <title>Genomic and genetic insights into a cosmopolitan fungus, Paecilomyces variotii (Eurotiales).</title>
        <authorList>
            <person name="Urquhart A.S."/>
            <person name="Mondo S.J."/>
            <person name="Makela M.R."/>
            <person name="Hane J.K."/>
            <person name="Wiebenga A."/>
            <person name="He G."/>
            <person name="Mihaltcheva S."/>
            <person name="Pangilinan J."/>
            <person name="Lipzen A."/>
            <person name="Barry K."/>
            <person name="de Vries R.P."/>
            <person name="Grigoriev I.V."/>
            <person name="Idnurm A."/>
        </authorList>
    </citation>
    <scope>NUCLEOTIDE SEQUENCE [LARGE SCALE GENOMIC DNA]</scope>
    <source>
        <strain evidence="9 10">CBS 101075</strain>
    </source>
</reference>
<keyword evidence="5 7" id="KW-1133">Transmembrane helix</keyword>
<dbReference type="EMBL" id="RCNU01000020">
    <property type="protein sequence ID" value="RWQ91484.1"/>
    <property type="molecule type" value="Genomic_DNA"/>
</dbReference>
<evidence type="ECO:0000256" key="5">
    <source>
        <dbReference type="ARBA" id="ARBA00022989"/>
    </source>
</evidence>
<evidence type="ECO:0000256" key="2">
    <source>
        <dbReference type="ARBA" id="ARBA00009096"/>
    </source>
</evidence>
<dbReference type="GO" id="GO:0005789">
    <property type="term" value="C:endoplasmic reticulum membrane"/>
    <property type="evidence" value="ECO:0007669"/>
    <property type="project" value="UniProtKB-SubCell"/>
</dbReference>
<keyword evidence="6 7" id="KW-0472">Membrane</keyword>
<evidence type="ECO:0000259" key="8">
    <source>
        <dbReference type="PROSITE" id="PS51751"/>
    </source>
</evidence>
<dbReference type="InterPro" id="IPR033118">
    <property type="entry name" value="EXPERA"/>
</dbReference>
<dbReference type="STRING" id="264951.A0A443HI57"/>
<dbReference type="Pfam" id="PF05241">
    <property type="entry name" value="EBP"/>
    <property type="match status" value="1"/>
</dbReference>
<feature type="transmembrane region" description="Helical" evidence="7">
    <location>
        <begin position="69"/>
        <end position="89"/>
    </location>
</feature>
<evidence type="ECO:0000256" key="1">
    <source>
        <dbReference type="ARBA" id="ARBA00004477"/>
    </source>
</evidence>
<dbReference type="PANTHER" id="PTHR31204:SF1">
    <property type="entry name" value="SIGMA INTRACELLULAR RECEPTOR 2"/>
    <property type="match status" value="1"/>
</dbReference>
<evidence type="ECO:0000256" key="7">
    <source>
        <dbReference type="PIRNR" id="PIRNR031032"/>
    </source>
</evidence>
<dbReference type="InterPro" id="IPR016964">
    <property type="entry name" value="Sigma2_recept"/>
</dbReference>
<dbReference type="PANTHER" id="PTHR31204">
    <property type="entry name" value="SIGMA INTRACELLULAR RECEPTOR 2"/>
    <property type="match status" value="1"/>
</dbReference>
<comment type="caution">
    <text evidence="9">The sequence shown here is derived from an EMBL/GenBank/DDBJ whole genome shotgun (WGS) entry which is preliminary data.</text>
</comment>
<evidence type="ECO:0000256" key="6">
    <source>
        <dbReference type="ARBA" id="ARBA00023136"/>
    </source>
</evidence>
<proteinExistence type="inferred from homology"/>
<evidence type="ECO:0000313" key="10">
    <source>
        <dbReference type="Proteomes" id="UP000283841"/>
    </source>
</evidence>
<dbReference type="AlphaFoldDB" id="A0A443HI57"/>
<evidence type="ECO:0000256" key="3">
    <source>
        <dbReference type="ARBA" id="ARBA00022692"/>
    </source>
</evidence>
<sequence length="168" mass="19707">MASSKSTSIWTRKRDLVYLGFFFTHVPIMLMVDIVPFYPEAIRSDVLVNIRQFYIETFRDKFFETPPNWFMFFLAMELVYHLPLSIWAVGALIRKDPLVPVHLLIWAVQSFITTMTSLVDVWSWTDRTTDEKYNITTLYGPYALLAAFMGFDMFLRLRSLLVGKIKNA</sequence>
<keyword evidence="10" id="KW-1185">Reference proteome</keyword>
<comment type="similarity">
    <text evidence="2">Belongs to the TMEM97/sigma-2 receptor family.</text>
</comment>
<feature type="domain" description="EXPERA" evidence="8">
    <location>
        <begin position="14"/>
        <end position="150"/>
    </location>
</feature>
<feature type="transmembrane region" description="Helical" evidence="7">
    <location>
        <begin position="101"/>
        <end position="119"/>
    </location>
</feature>
<dbReference type="VEuPathDB" id="FungiDB:C8Q69DRAFT_186141"/>
<dbReference type="RefSeq" id="XP_028481129.1">
    <property type="nucleotide sequence ID" value="XM_028625926.1"/>
</dbReference>
<feature type="transmembrane region" description="Helical" evidence="7">
    <location>
        <begin position="16"/>
        <end position="38"/>
    </location>
</feature>